<keyword evidence="1 4" id="KW-0547">Nucleotide-binding</keyword>
<reference evidence="6 7" key="1">
    <citation type="submission" date="2017-12" db="EMBL/GenBank/DDBJ databases">
        <authorList>
            <person name="Pombert J.-F."/>
            <person name="Haag K.L."/>
            <person name="Ebert D."/>
        </authorList>
    </citation>
    <scope>NUCLEOTIDE SEQUENCE [LARGE SCALE GENOMIC DNA]</scope>
    <source>
        <strain evidence="6">BE-OM-2</strain>
    </source>
</reference>
<evidence type="ECO:0000259" key="5">
    <source>
        <dbReference type="PROSITE" id="PS50051"/>
    </source>
</evidence>
<dbReference type="SUPFAM" id="SSF52540">
    <property type="entry name" value="P-loop containing nucleoside triphosphate hydrolases"/>
    <property type="match status" value="1"/>
</dbReference>
<dbReference type="SMART" id="SM00350">
    <property type="entry name" value="MCM"/>
    <property type="match status" value="1"/>
</dbReference>
<dbReference type="InterPro" id="IPR025662">
    <property type="entry name" value="Sigma_54_int_dom_ATP-bd_1"/>
</dbReference>
<dbReference type="GO" id="GO:0006279">
    <property type="term" value="P:premeiotic DNA replication"/>
    <property type="evidence" value="ECO:0007669"/>
    <property type="project" value="UniProtKB-ARBA"/>
</dbReference>
<dbReference type="Pfam" id="PF17207">
    <property type="entry name" value="MCM_OB"/>
    <property type="match status" value="1"/>
</dbReference>
<dbReference type="EMBL" id="PITI01000328">
    <property type="protein sequence ID" value="TBU07098.1"/>
    <property type="molecule type" value="Genomic_DNA"/>
</dbReference>
<dbReference type="SUPFAM" id="SSF50249">
    <property type="entry name" value="Nucleic acid-binding proteins"/>
    <property type="match status" value="1"/>
</dbReference>
<dbReference type="Pfam" id="PF17855">
    <property type="entry name" value="MCM_lid"/>
    <property type="match status" value="1"/>
</dbReference>
<comment type="similarity">
    <text evidence="4">Belongs to the MCM family.</text>
</comment>
<dbReference type="PROSITE" id="PS50051">
    <property type="entry name" value="MCM_2"/>
    <property type="match status" value="1"/>
</dbReference>
<evidence type="ECO:0000313" key="7">
    <source>
        <dbReference type="Proteomes" id="UP000291404"/>
    </source>
</evidence>
<evidence type="ECO:0000313" key="6">
    <source>
        <dbReference type="EMBL" id="TBU07098.1"/>
    </source>
</evidence>
<protein>
    <submittedName>
        <fullName evidence="6">DNA replication licensing factor Mcm7</fullName>
    </submittedName>
</protein>
<dbReference type="GO" id="GO:0016787">
    <property type="term" value="F:hydrolase activity"/>
    <property type="evidence" value="ECO:0007669"/>
    <property type="project" value="UniProtKB-KW"/>
</dbReference>
<evidence type="ECO:0000256" key="4">
    <source>
        <dbReference type="RuleBase" id="RU004070"/>
    </source>
</evidence>
<sequence length="603" mass="67786">MENIKDLFGKQEINLIELCNLNPELANKFVLNTSLYKKNLKSKSLYGIPLALLLNVFPKANDISKLVSIKGTIIRSSNVLLKNVEYSIECTECDWKKTVLSETDITNVCETCMSNNCITKQAFDNAIGHQTLRIQDIGNPDTLSDTLEISAEGKWSGRFFPGERILVTGIVKVNMINNKVGEKIKSFLTLHALNIARIDDIVLTFQEEKLFDEFKNYDDFKKRETILKSFGSHIYGYMNVKLGLILAIIGGNNNLGFSENKIEINETENRKSNNIISNDENKEKLNENLNGDKSFVSFKTDRRSSSHVLLVGDSGTGKTQLMGCCLQIIKPAIKTNGLGTSDAGLTTCAIKQGGEWNLEAGALVLADCGLCCIDEFNSLKTNEKSGLLEVMEQQTLSVAKAGLVTCLNARCSIVAVCNVNNNFSLKNNLPEFLNISSPLISRFDLIFGLFDDKNYQNDIKKTDLVLSRFTVHDEKESAKKSNLWSLATIRSYIKLIRNNKIETNFVVNNILLKYYNYKRKTKSNTEIITIRMLESLYRLTEAHAKIVSRNVCTSEDAYISIFVYESGISCNKICKFDSDRIFIEPAYFKGKTNELISLLEIEK</sequence>
<gene>
    <name evidence="6" type="ORF">CWI36_0328p0030</name>
</gene>
<name>A0A4Q9LG85_9MICR</name>
<proteinExistence type="inferred from homology"/>
<organism evidence="6 7">
    <name type="scientific">Hamiltosporidium magnivora</name>
    <dbReference type="NCBI Taxonomy" id="148818"/>
    <lineage>
        <taxon>Eukaryota</taxon>
        <taxon>Fungi</taxon>
        <taxon>Fungi incertae sedis</taxon>
        <taxon>Microsporidia</taxon>
        <taxon>Dubosqiidae</taxon>
        <taxon>Hamiltosporidium</taxon>
    </lineage>
</organism>
<dbReference type="PROSITE" id="PS00675">
    <property type="entry name" value="SIGMA54_INTERACT_1"/>
    <property type="match status" value="1"/>
</dbReference>
<dbReference type="InterPro" id="IPR001208">
    <property type="entry name" value="MCM_dom"/>
</dbReference>
<dbReference type="InterPro" id="IPR041562">
    <property type="entry name" value="MCM_lid"/>
</dbReference>
<dbReference type="InterPro" id="IPR003593">
    <property type="entry name" value="AAA+_ATPase"/>
</dbReference>
<keyword evidence="7" id="KW-1185">Reference proteome</keyword>
<dbReference type="PANTHER" id="PTHR11630">
    <property type="entry name" value="DNA REPLICATION LICENSING FACTOR MCM FAMILY MEMBER"/>
    <property type="match status" value="1"/>
</dbReference>
<dbReference type="VEuPathDB" id="MicrosporidiaDB:CWI36_0328p0030"/>
<dbReference type="Gene3D" id="3.40.50.300">
    <property type="entry name" value="P-loop containing nucleotide triphosphate hydrolases"/>
    <property type="match status" value="1"/>
</dbReference>
<dbReference type="GO" id="GO:0031261">
    <property type="term" value="C:DNA replication preinitiation complex"/>
    <property type="evidence" value="ECO:0007669"/>
    <property type="project" value="UniProtKB-ARBA"/>
</dbReference>
<dbReference type="VEuPathDB" id="MicrosporidiaDB:CWI39_0382p0020"/>
<dbReference type="PRINTS" id="PR01657">
    <property type="entry name" value="MCMFAMILY"/>
</dbReference>
<dbReference type="GO" id="GO:0000724">
    <property type="term" value="P:double-strand break repair via homologous recombination"/>
    <property type="evidence" value="ECO:0007669"/>
    <property type="project" value="TreeGrafter"/>
</dbReference>
<dbReference type="Gene3D" id="2.20.28.10">
    <property type="match status" value="1"/>
</dbReference>
<dbReference type="InterPro" id="IPR031327">
    <property type="entry name" value="MCM"/>
</dbReference>
<dbReference type="Pfam" id="PF00493">
    <property type="entry name" value="MCM"/>
    <property type="match status" value="1"/>
</dbReference>
<keyword evidence="3 4" id="KW-0238">DNA-binding</keyword>
<dbReference type="GO" id="GO:0017116">
    <property type="term" value="F:single-stranded DNA helicase activity"/>
    <property type="evidence" value="ECO:0007669"/>
    <property type="project" value="TreeGrafter"/>
</dbReference>
<dbReference type="AlphaFoldDB" id="A0A4Q9LG85"/>
<dbReference type="InterPro" id="IPR027417">
    <property type="entry name" value="P-loop_NTPase"/>
</dbReference>
<dbReference type="InterPro" id="IPR033762">
    <property type="entry name" value="MCM_OB"/>
</dbReference>
<evidence type="ECO:0000256" key="1">
    <source>
        <dbReference type="ARBA" id="ARBA00022741"/>
    </source>
</evidence>
<dbReference type="GO" id="GO:0003697">
    <property type="term" value="F:single-stranded DNA binding"/>
    <property type="evidence" value="ECO:0007669"/>
    <property type="project" value="TreeGrafter"/>
</dbReference>
<dbReference type="GO" id="GO:0042555">
    <property type="term" value="C:MCM complex"/>
    <property type="evidence" value="ECO:0007669"/>
    <property type="project" value="UniProtKB-ARBA"/>
</dbReference>
<dbReference type="STRING" id="148818.A0A4Q9LG85"/>
<feature type="domain" description="MCM C-terminal AAA(+) ATPase" evidence="5">
    <location>
        <begin position="222"/>
        <end position="465"/>
    </location>
</feature>
<evidence type="ECO:0000256" key="2">
    <source>
        <dbReference type="ARBA" id="ARBA00022840"/>
    </source>
</evidence>
<dbReference type="GO" id="GO:0005656">
    <property type="term" value="C:nuclear pre-replicative complex"/>
    <property type="evidence" value="ECO:0007669"/>
    <property type="project" value="UniProtKB-ARBA"/>
</dbReference>
<dbReference type="SMART" id="SM00382">
    <property type="entry name" value="AAA"/>
    <property type="match status" value="1"/>
</dbReference>
<dbReference type="PANTHER" id="PTHR11630:SF48">
    <property type="entry name" value="DNA HELICASE MCM9"/>
    <property type="match status" value="1"/>
</dbReference>
<dbReference type="Proteomes" id="UP000291404">
    <property type="component" value="Unassembled WGS sequence"/>
</dbReference>
<accession>A0A4Q9LG85</accession>
<comment type="caution">
    <text evidence="6">The sequence shown here is derived from an EMBL/GenBank/DDBJ whole genome shotgun (WGS) entry which is preliminary data.</text>
</comment>
<keyword evidence="2 4" id="KW-0067">ATP-binding</keyword>
<evidence type="ECO:0000256" key="3">
    <source>
        <dbReference type="ARBA" id="ARBA00023125"/>
    </source>
</evidence>
<dbReference type="GO" id="GO:0005524">
    <property type="term" value="F:ATP binding"/>
    <property type="evidence" value="ECO:0007669"/>
    <property type="project" value="UniProtKB-KW"/>
</dbReference>
<dbReference type="InterPro" id="IPR012340">
    <property type="entry name" value="NA-bd_OB-fold"/>
</dbReference>
<dbReference type="GO" id="GO:0043596">
    <property type="term" value="C:nuclear replication fork"/>
    <property type="evidence" value="ECO:0007669"/>
    <property type="project" value="UniProtKB-ARBA"/>
</dbReference>
<dbReference type="Gene3D" id="2.40.50.140">
    <property type="entry name" value="Nucleic acid-binding proteins"/>
    <property type="match status" value="1"/>
</dbReference>